<sequence>MQNMHLQMMNKLQSHSLGLAMNNEYIHDSNRPTPQMIVSSHMVVDIDGNPLHSTNTTNIVQFPVSSPIHMYLLQMPQEVVVVGPPLSWLLLLFVGMLDRLENMHLTYVVVYRDCGDANHTCVHCQAMVWYDEWNIKTYSPANPNFSICCNQGKLTPPFPSMSSSTVTRVVGLQQ</sequence>
<evidence type="ECO:0000313" key="1">
    <source>
        <dbReference type="EMBL" id="KAJ9546828.1"/>
    </source>
</evidence>
<accession>A0AA38SXU6</accession>
<reference evidence="1" key="1">
    <citation type="submission" date="2023-03" db="EMBL/GenBank/DDBJ databases">
        <title>Chromosome-scale reference genome and RAD-based genetic map of yellow starthistle (Centaurea solstitialis) reveal putative structural variation and QTLs associated with invader traits.</title>
        <authorList>
            <person name="Reatini B."/>
            <person name="Cang F.A."/>
            <person name="Jiang Q."/>
            <person name="Mckibben M.T.W."/>
            <person name="Barker M.S."/>
            <person name="Rieseberg L.H."/>
            <person name="Dlugosch K.M."/>
        </authorList>
    </citation>
    <scope>NUCLEOTIDE SEQUENCE</scope>
    <source>
        <strain evidence="1">CAN-66</strain>
        <tissue evidence="1">Leaf</tissue>
    </source>
</reference>
<keyword evidence="2" id="KW-1185">Reference proteome</keyword>
<dbReference type="EMBL" id="JARYMX010000005">
    <property type="protein sequence ID" value="KAJ9546828.1"/>
    <property type="molecule type" value="Genomic_DNA"/>
</dbReference>
<proteinExistence type="predicted"/>
<dbReference type="Proteomes" id="UP001172457">
    <property type="component" value="Chromosome 5"/>
</dbReference>
<protein>
    <submittedName>
        <fullName evidence="1">Uncharacterized protein</fullName>
    </submittedName>
</protein>
<evidence type="ECO:0000313" key="2">
    <source>
        <dbReference type="Proteomes" id="UP001172457"/>
    </source>
</evidence>
<gene>
    <name evidence="1" type="ORF">OSB04_019371</name>
</gene>
<comment type="caution">
    <text evidence="1">The sequence shown here is derived from an EMBL/GenBank/DDBJ whole genome shotgun (WGS) entry which is preliminary data.</text>
</comment>
<name>A0AA38SXU6_9ASTR</name>
<dbReference type="AlphaFoldDB" id="A0AA38SXU6"/>
<organism evidence="1 2">
    <name type="scientific">Centaurea solstitialis</name>
    <name type="common">yellow star-thistle</name>
    <dbReference type="NCBI Taxonomy" id="347529"/>
    <lineage>
        <taxon>Eukaryota</taxon>
        <taxon>Viridiplantae</taxon>
        <taxon>Streptophyta</taxon>
        <taxon>Embryophyta</taxon>
        <taxon>Tracheophyta</taxon>
        <taxon>Spermatophyta</taxon>
        <taxon>Magnoliopsida</taxon>
        <taxon>eudicotyledons</taxon>
        <taxon>Gunneridae</taxon>
        <taxon>Pentapetalae</taxon>
        <taxon>asterids</taxon>
        <taxon>campanulids</taxon>
        <taxon>Asterales</taxon>
        <taxon>Asteraceae</taxon>
        <taxon>Carduoideae</taxon>
        <taxon>Cardueae</taxon>
        <taxon>Centaureinae</taxon>
        <taxon>Centaurea</taxon>
    </lineage>
</organism>